<dbReference type="InterPro" id="IPR050541">
    <property type="entry name" value="LRR_TM_domain-containing"/>
</dbReference>
<proteinExistence type="predicted"/>
<evidence type="ECO:0000259" key="4">
    <source>
        <dbReference type="SMART" id="SM00082"/>
    </source>
</evidence>
<dbReference type="InterPro" id="IPR003591">
    <property type="entry name" value="Leu-rich_rpt_typical-subtyp"/>
</dbReference>
<dbReference type="SMART" id="SM00082">
    <property type="entry name" value="LRRCT"/>
    <property type="match status" value="1"/>
</dbReference>
<dbReference type="SMART" id="SM00369">
    <property type="entry name" value="LRR_TYP"/>
    <property type="match status" value="10"/>
</dbReference>
<keyword evidence="6" id="KW-1185">Reference proteome</keyword>
<dbReference type="Gene3D" id="3.80.10.10">
    <property type="entry name" value="Ribonuclease Inhibitor"/>
    <property type="match status" value="2"/>
</dbReference>
<dbReference type="InterPro" id="IPR000483">
    <property type="entry name" value="Cys-rich_flank_reg_C"/>
</dbReference>
<protein>
    <recommendedName>
        <fullName evidence="4">LRRCT domain-containing protein</fullName>
    </recommendedName>
</protein>
<sequence>MHKKGTPTNYTPMLPASARTGSLMSVYHRRHLKSDVCLGSLPARCNCSRSGQYVSITCFMAGLTTVPELEFGPRVIKTLNLEQNELRALKMGSFFGMKIERLLLSNNSISSLNFLAFWGLEYNLATLDLSYNLFTKVPSSPLRLLRHLRSLSLKANRITALHDFDFGFLRNLEVLSLDRNPIAAIAQRTFHGTQLSLLILNSIALSDGLRSFPAHDLKLLKGLSLTENGISTLPVGWFDRLKSLRYLNLDDNELHELPVDIVSSLGATLETLELNGNRLRRIPKVALRALPNLKTFELRYNRIRKVYPRSFNCSGKLQTLDLSHNLIDKVSIWAFDGLDTIQRIDLRHNELTTLDDRTLYWTDPSGRQIFLAHNPWLCNCLLKWIKREHKRKTELSTMFVDGSDMLCARPHFLEDMSVTRVHLRDFTCDHDYYYYYVVSESEADDEEDMNDDGDVDDEYEFDDEDYYDIDKSYKGKDYYYDG</sequence>
<dbReference type="InterPro" id="IPR001611">
    <property type="entry name" value="Leu-rich_rpt"/>
</dbReference>
<keyword evidence="3" id="KW-0677">Repeat</keyword>
<dbReference type="PROSITE" id="PS51450">
    <property type="entry name" value="LRR"/>
    <property type="match status" value="5"/>
</dbReference>
<gene>
    <name evidence="5" type="ORF">LSH36_1110g00019</name>
</gene>
<keyword evidence="1" id="KW-0433">Leucine-rich repeat</keyword>
<dbReference type="GO" id="GO:0005886">
    <property type="term" value="C:plasma membrane"/>
    <property type="evidence" value="ECO:0007669"/>
    <property type="project" value="TreeGrafter"/>
</dbReference>
<reference evidence="5" key="1">
    <citation type="journal article" date="2023" name="Mol. Biol. Evol.">
        <title>Third-Generation Sequencing Reveals the Adaptive Role of the Epigenome in Three Deep-Sea Polychaetes.</title>
        <authorList>
            <person name="Perez M."/>
            <person name="Aroh O."/>
            <person name="Sun Y."/>
            <person name="Lan Y."/>
            <person name="Juniper S.K."/>
            <person name="Young C.R."/>
            <person name="Angers B."/>
            <person name="Qian P.Y."/>
        </authorList>
    </citation>
    <scope>NUCLEOTIDE SEQUENCE</scope>
    <source>
        <strain evidence="5">P08H-3</strain>
    </source>
</reference>
<evidence type="ECO:0000313" key="5">
    <source>
        <dbReference type="EMBL" id="KAK2141390.1"/>
    </source>
</evidence>
<dbReference type="InterPro" id="IPR032675">
    <property type="entry name" value="LRR_dom_sf"/>
</dbReference>
<comment type="caution">
    <text evidence="5">The sequence shown here is derived from an EMBL/GenBank/DDBJ whole genome shotgun (WGS) entry which is preliminary data.</text>
</comment>
<dbReference type="EMBL" id="JAODUP010001110">
    <property type="protein sequence ID" value="KAK2141390.1"/>
    <property type="molecule type" value="Genomic_DNA"/>
</dbReference>
<dbReference type="AlphaFoldDB" id="A0AAD9IW62"/>
<evidence type="ECO:0000313" key="6">
    <source>
        <dbReference type="Proteomes" id="UP001208570"/>
    </source>
</evidence>
<keyword evidence="2" id="KW-0732">Signal</keyword>
<evidence type="ECO:0000256" key="2">
    <source>
        <dbReference type="ARBA" id="ARBA00022729"/>
    </source>
</evidence>
<accession>A0AAD9IW62</accession>
<dbReference type="Proteomes" id="UP001208570">
    <property type="component" value="Unassembled WGS sequence"/>
</dbReference>
<dbReference type="SUPFAM" id="SSF52058">
    <property type="entry name" value="L domain-like"/>
    <property type="match status" value="1"/>
</dbReference>
<dbReference type="PANTHER" id="PTHR24369">
    <property type="entry name" value="ANTIGEN BSP, PUTATIVE-RELATED"/>
    <property type="match status" value="1"/>
</dbReference>
<dbReference type="Pfam" id="PF13855">
    <property type="entry name" value="LRR_8"/>
    <property type="match status" value="3"/>
</dbReference>
<feature type="domain" description="LRRCT" evidence="4">
    <location>
        <begin position="374"/>
        <end position="429"/>
    </location>
</feature>
<organism evidence="5 6">
    <name type="scientific">Paralvinella palmiformis</name>
    <dbReference type="NCBI Taxonomy" id="53620"/>
    <lineage>
        <taxon>Eukaryota</taxon>
        <taxon>Metazoa</taxon>
        <taxon>Spiralia</taxon>
        <taxon>Lophotrochozoa</taxon>
        <taxon>Annelida</taxon>
        <taxon>Polychaeta</taxon>
        <taxon>Sedentaria</taxon>
        <taxon>Canalipalpata</taxon>
        <taxon>Terebellida</taxon>
        <taxon>Terebelliformia</taxon>
        <taxon>Alvinellidae</taxon>
        <taxon>Paralvinella</taxon>
    </lineage>
</organism>
<name>A0AAD9IW62_9ANNE</name>
<dbReference type="PANTHER" id="PTHR24369:SF210">
    <property type="entry name" value="CHAOPTIN-RELATED"/>
    <property type="match status" value="1"/>
</dbReference>
<evidence type="ECO:0000256" key="1">
    <source>
        <dbReference type="ARBA" id="ARBA00022614"/>
    </source>
</evidence>
<evidence type="ECO:0000256" key="3">
    <source>
        <dbReference type="ARBA" id="ARBA00022737"/>
    </source>
</evidence>